<comment type="subcellular location">
    <subcellularLocation>
        <location evidence="1">Nucleus</location>
    </subcellularLocation>
</comment>
<gene>
    <name evidence="7" type="ORF">BDV95DRAFT_605376</name>
</gene>
<evidence type="ECO:0000256" key="1">
    <source>
        <dbReference type="ARBA" id="ARBA00004123"/>
    </source>
</evidence>
<keyword evidence="8" id="KW-1185">Reference proteome</keyword>
<protein>
    <recommendedName>
        <fullName evidence="3">DNA-directed RNA polymerase III subunit RPC9</fullName>
    </recommendedName>
</protein>
<dbReference type="AlphaFoldDB" id="A0A7C8IGW5"/>
<dbReference type="Proteomes" id="UP000481861">
    <property type="component" value="Unassembled WGS sequence"/>
</dbReference>
<name>A0A7C8IGW5_9PLEO</name>
<accession>A0A7C8IGW5</accession>
<dbReference type="PANTHER" id="PTHR15561">
    <property type="entry name" value="CALCITONIN GENE-RELATED PEPTIDE-RECEPTOR COMPONENT PROTEIN"/>
    <property type="match status" value="1"/>
</dbReference>
<evidence type="ECO:0000256" key="5">
    <source>
        <dbReference type="ARBA" id="ARBA00023163"/>
    </source>
</evidence>
<keyword evidence="4" id="KW-0240">DNA-directed RNA polymerase</keyword>
<evidence type="ECO:0000256" key="6">
    <source>
        <dbReference type="ARBA" id="ARBA00023242"/>
    </source>
</evidence>
<dbReference type="PANTHER" id="PTHR15561:SF0">
    <property type="entry name" value="DNA-DIRECTED RNA POLYMERASE III SUBUNIT RPC9"/>
    <property type="match status" value="1"/>
</dbReference>
<evidence type="ECO:0000313" key="8">
    <source>
        <dbReference type="Proteomes" id="UP000481861"/>
    </source>
</evidence>
<keyword evidence="5" id="KW-0804">Transcription</keyword>
<sequence length="176" mass="20147">MHIKTPQSGLLSNHELLLHLRQEDAEYTGTDGTGRARLKPSGLDHTLKDGIYYLEREDYNLHTVAATHPDRPMTLYKGPNSLFRALAPKYRLNKAEYLQIYNLRPVTYLQLQLIIEEADIRFSETQLDDMLAIVQSVFDEEEAAIPAGVEDVDMEKIPNKLLGASRKRRRAVKKKT</sequence>
<organism evidence="7 8">
    <name type="scientific">Massariosphaeria phaeospora</name>
    <dbReference type="NCBI Taxonomy" id="100035"/>
    <lineage>
        <taxon>Eukaryota</taxon>
        <taxon>Fungi</taxon>
        <taxon>Dikarya</taxon>
        <taxon>Ascomycota</taxon>
        <taxon>Pezizomycotina</taxon>
        <taxon>Dothideomycetes</taxon>
        <taxon>Pleosporomycetidae</taxon>
        <taxon>Pleosporales</taxon>
        <taxon>Pleosporales incertae sedis</taxon>
        <taxon>Massariosphaeria</taxon>
    </lineage>
</organism>
<comment type="similarity">
    <text evidence="2">Belongs to the eukaryotic RPC9 RNA polymerase subunit family.</text>
</comment>
<evidence type="ECO:0000313" key="7">
    <source>
        <dbReference type="EMBL" id="KAF2873910.1"/>
    </source>
</evidence>
<dbReference type="GO" id="GO:0005666">
    <property type="term" value="C:RNA polymerase III complex"/>
    <property type="evidence" value="ECO:0007669"/>
    <property type="project" value="InterPro"/>
</dbReference>
<dbReference type="Pfam" id="PF03874">
    <property type="entry name" value="RNA_pol_Rpb4"/>
    <property type="match status" value="1"/>
</dbReference>
<evidence type="ECO:0000256" key="2">
    <source>
        <dbReference type="ARBA" id="ARBA00006898"/>
    </source>
</evidence>
<reference evidence="7 8" key="1">
    <citation type="submission" date="2020-01" db="EMBL/GenBank/DDBJ databases">
        <authorList>
            <consortium name="DOE Joint Genome Institute"/>
            <person name="Haridas S."/>
            <person name="Albert R."/>
            <person name="Binder M."/>
            <person name="Bloem J."/>
            <person name="Labutti K."/>
            <person name="Salamov A."/>
            <person name="Andreopoulos B."/>
            <person name="Baker S.E."/>
            <person name="Barry K."/>
            <person name="Bills G."/>
            <person name="Bluhm B.H."/>
            <person name="Cannon C."/>
            <person name="Castanera R."/>
            <person name="Culley D.E."/>
            <person name="Daum C."/>
            <person name="Ezra D."/>
            <person name="Gonzalez J.B."/>
            <person name="Henrissat B."/>
            <person name="Kuo A."/>
            <person name="Liang C."/>
            <person name="Lipzen A."/>
            <person name="Lutzoni F."/>
            <person name="Magnuson J."/>
            <person name="Mondo S."/>
            <person name="Nolan M."/>
            <person name="Ohm R."/>
            <person name="Pangilinan J."/>
            <person name="Park H.-J.H."/>
            <person name="Ramirez L."/>
            <person name="Alfaro M."/>
            <person name="Sun H."/>
            <person name="Tritt A."/>
            <person name="Yoshinaga Y."/>
            <person name="Zwiers L.-H.L."/>
            <person name="Turgeon B.G."/>
            <person name="Goodwin S.B."/>
            <person name="Spatafora J.W."/>
            <person name="Crous P.W."/>
            <person name="Grigoriev I.V."/>
        </authorList>
    </citation>
    <scope>NUCLEOTIDE SEQUENCE [LARGE SCALE GENOMIC DNA]</scope>
    <source>
        <strain evidence="7 8">CBS 611.86</strain>
    </source>
</reference>
<dbReference type="InterPro" id="IPR005574">
    <property type="entry name" value="Rpb4/RPC9"/>
</dbReference>
<dbReference type="GO" id="GO:0006384">
    <property type="term" value="P:transcription initiation at RNA polymerase III promoter"/>
    <property type="evidence" value="ECO:0007669"/>
    <property type="project" value="InterPro"/>
</dbReference>
<dbReference type="InterPro" id="IPR038846">
    <property type="entry name" value="RPC9"/>
</dbReference>
<dbReference type="InterPro" id="IPR038324">
    <property type="entry name" value="Rpb4/RPC9_sf"/>
</dbReference>
<dbReference type="OrthoDB" id="1746530at2759"/>
<dbReference type="EMBL" id="JAADJZ010000007">
    <property type="protein sequence ID" value="KAF2873910.1"/>
    <property type="molecule type" value="Genomic_DNA"/>
</dbReference>
<evidence type="ECO:0000256" key="3">
    <source>
        <dbReference type="ARBA" id="ARBA00016672"/>
    </source>
</evidence>
<proteinExistence type="inferred from homology"/>
<dbReference type="SUPFAM" id="SSF47819">
    <property type="entry name" value="HRDC-like"/>
    <property type="match status" value="1"/>
</dbReference>
<dbReference type="Gene3D" id="1.20.1250.40">
    <property type="match status" value="1"/>
</dbReference>
<dbReference type="InterPro" id="IPR010997">
    <property type="entry name" value="HRDC-like_sf"/>
</dbReference>
<keyword evidence="6" id="KW-0539">Nucleus</keyword>
<comment type="caution">
    <text evidence="7">The sequence shown here is derived from an EMBL/GenBank/DDBJ whole genome shotgun (WGS) entry which is preliminary data.</text>
</comment>
<dbReference type="GO" id="GO:0000166">
    <property type="term" value="F:nucleotide binding"/>
    <property type="evidence" value="ECO:0007669"/>
    <property type="project" value="InterPro"/>
</dbReference>
<evidence type="ECO:0000256" key="4">
    <source>
        <dbReference type="ARBA" id="ARBA00022478"/>
    </source>
</evidence>